<proteinExistence type="predicted"/>
<dbReference type="AlphaFoldDB" id="A0AAW0EFA5"/>
<dbReference type="PANTHER" id="PTHR33129">
    <property type="entry name" value="PROTEIN KINASE DOMAIN-CONTAINING PROTEIN-RELATED"/>
    <property type="match status" value="1"/>
</dbReference>
<keyword evidence="2" id="KW-1185">Reference proteome</keyword>
<dbReference type="InterPro" id="IPR052980">
    <property type="entry name" value="Crinkler_effector"/>
</dbReference>
<evidence type="ECO:0000313" key="2">
    <source>
        <dbReference type="Proteomes" id="UP001383192"/>
    </source>
</evidence>
<name>A0AAW0EFA5_9AGAR</name>
<dbReference type="PANTHER" id="PTHR33129:SF1">
    <property type="entry name" value="ATP-BINDING PROTEIN"/>
    <property type="match status" value="1"/>
</dbReference>
<reference evidence="1 2" key="1">
    <citation type="submission" date="2024-01" db="EMBL/GenBank/DDBJ databases">
        <title>A draft genome for a cacao thread blight-causing isolate of Paramarasmius palmivorus.</title>
        <authorList>
            <person name="Baruah I.K."/>
            <person name="Bukari Y."/>
            <person name="Amoako-Attah I."/>
            <person name="Meinhardt L.W."/>
            <person name="Bailey B.A."/>
            <person name="Cohen S.P."/>
        </authorList>
    </citation>
    <scope>NUCLEOTIDE SEQUENCE [LARGE SCALE GENOMIC DNA]</scope>
    <source>
        <strain evidence="1 2">GH-12</strain>
    </source>
</reference>
<evidence type="ECO:0000313" key="1">
    <source>
        <dbReference type="EMBL" id="KAK7062865.1"/>
    </source>
</evidence>
<organism evidence="1 2">
    <name type="scientific">Paramarasmius palmivorus</name>
    <dbReference type="NCBI Taxonomy" id="297713"/>
    <lineage>
        <taxon>Eukaryota</taxon>
        <taxon>Fungi</taxon>
        <taxon>Dikarya</taxon>
        <taxon>Basidiomycota</taxon>
        <taxon>Agaricomycotina</taxon>
        <taxon>Agaricomycetes</taxon>
        <taxon>Agaricomycetidae</taxon>
        <taxon>Agaricales</taxon>
        <taxon>Marasmiineae</taxon>
        <taxon>Marasmiaceae</taxon>
        <taxon>Paramarasmius</taxon>
    </lineage>
</organism>
<dbReference type="Proteomes" id="UP001383192">
    <property type="component" value="Unassembled WGS sequence"/>
</dbReference>
<accession>A0AAW0EFA5</accession>
<dbReference type="EMBL" id="JAYKXP010000001">
    <property type="protein sequence ID" value="KAK7062865.1"/>
    <property type="molecule type" value="Genomic_DNA"/>
</dbReference>
<gene>
    <name evidence="1" type="ORF">VNI00_000361</name>
</gene>
<comment type="caution">
    <text evidence="1">The sequence shown here is derived from an EMBL/GenBank/DDBJ whole genome shotgun (WGS) entry which is preliminary data.</text>
</comment>
<sequence length="417" mass="48904">MSNIDRMSGLWNAAWYRKARNELYHTNQGALILKRFFNFGIDHPKHLVIRTEYLQALRDLAEFFQGQETFKTTYTEEDWEWRRFDEDVDSGTGTMVDKKEQQEQKEHDLEKIAEIMARPCIAFHRSFLLTGTSGIGKTIWLYFVLVERLLRNLPTYFQFEFDSVTYWSQDGVTSIPIQKFGRSRPSQDTWYLLSTNLDVTKPPMAALSSSCRIIQTASPQRNCFEWVYKGCTWHYKWIMKPTSRKELLLMKQYQAKDLTEQQINTFCSRFGTLTREVFKYASTPQEYEQDLEDQIKVSSMRDLQKLVKVSGSSGEDFSMTWRDTEEISHWIMGVYPGPDRRNVRVNIWTPETLRLVQATLVSNWDEYVREMCSLFPSELGADGYLLKDRLRQILAEGGQWLSKEALGQSVATLCRTQ</sequence>
<protein>
    <submittedName>
        <fullName evidence="1">Uncharacterized protein</fullName>
    </submittedName>
</protein>